<protein>
    <recommendedName>
        <fullName evidence="12">tRNA:m(4)X modification enzyme TRM13</fullName>
        <ecNumber evidence="12">2.1.1.225</ecNumber>
    </recommendedName>
</protein>
<keyword evidence="4 12" id="KW-0949">S-adenosyl-L-methionine</keyword>
<comment type="function">
    <text evidence="12">tRNA methylase which 2'-O-methylates cytidine(4) in tRNA(Pro) and tRNA(Gly)(GCC), and adenosine(4) in tRNA(His).</text>
</comment>
<evidence type="ECO:0000313" key="14">
    <source>
        <dbReference type="Proteomes" id="UP000695007"/>
    </source>
</evidence>
<keyword evidence="5 12" id="KW-0819">tRNA processing</keyword>
<dbReference type="PANTHER" id="PTHR12998">
    <property type="entry name" value="TRNA:M(4)X MODIFICATION ENZYME TRM13 HOMOLOG"/>
    <property type="match status" value="1"/>
</dbReference>
<gene>
    <name evidence="15" type="primary">LOC105365028</name>
</gene>
<evidence type="ECO:0000256" key="10">
    <source>
        <dbReference type="ARBA" id="ARBA00048635"/>
    </source>
</evidence>
<comment type="similarity">
    <text evidence="1 12">Belongs to the methyltransferase TRM13 family.</text>
</comment>
<dbReference type="GO" id="GO:0008270">
    <property type="term" value="F:zinc ion binding"/>
    <property type="evidence" value="ECO:0007669"/>
    <property type="project" value="UniProtKB-KW"/>
</dbReference>
<dbReference type="Pfam" id="PF05253">
    <property type="entry name" value="zf-U11-48K"/>
    <property type="match status" value="1"/>
</dbReference>
<comment type="catalytic activity">
    <reaction evidence="11 12">
        <text>adenosine(4) in tRNA(His) + S-adenosyl-L-methionine = 2'-O-methyladenosine(4) in tRNA(His) + S-adenosyl-L-homocysteine + H(+)</text>
        <dbReference type="Rhea" id="RHEA:43196"/>
        <dbReference type="Rhea" id="RHEA-COMP:10401"/>
        <dbReference type="Rhea" id="RHEA-COMP:10402"/>
        <dbReference type="ChEBI" id="CHEBI:15378"/>
        <dbReference type="ChEBI" id="CHEBI:57856"/>
        <dbReference type="ChEBI" id="CHEBI:59789"/>
        <dbReference type="ChEBI" id="CHEBI:74411"/>
        <dbReference type="ChEBI" id="CHEBI:74477"/>
        <dbReference type="EC" id="2.1.1.225"/>
    </reaction>
</comment>
<evidence type="ECO:0000256" key="11">
    <source>
        <dbReference type="ARBA" id="ARBA00049393"/>
    </source>
</evidence>
<dbReference type="KEGG" id="csol:105365028"/>
<evidence type="ECO:0000256" key="1">
    <source>
        <dbReference type="ARBA" id="ARBA00005265"/>
    </source>
</evidence>
<dbReference type="GO" id="GO:0106050">
    <property type="term" value="F:tRNA 2'-O-methyltransferase activity"/>
    <property type="evidence" value="ECO:0007669"/>
    <property type="project" value="UniProtKB-UniRule"/>
</dbReference>
<dbReference type="EC" id="2.1.1.225" evidence="12"/>
<keyword evidence="2 12" id="KW-0489">Methyltransferase</keyword>
<dbReference type="GO" id="GO:0030488">
    <property type="term" value="P:tRNA methylation"/>
    <property type="evidence" value="ECO:0007669"/>
    <property type="project" value="InterPro"/>
</dbReference>
<keyword evidence="6 12" id="KW-0479">Metal-binding</keyword>
<dbReference type="InterPro" id="IPR007871">
    <property type="entry name" value="Methyltransferase_TRM13"/>
</dbReference>
<dbReference type="RefSeq" id="XP_011501388.1">
    <property type="nucleotide sequence ID" value="XM_011503086.1"/>
</dbReference>
<evidence type="ECO:0000256" key="7">
    <source>
        <dbReference type="ARBA" id="ARBA00022771"/>
    </source>
</evidence>
<dbReference type="PANTHER" id="PTHR12998:SF0">
    <property type="entry name" value="TRNA:M(4)X MODIFICATION ENZYME TRM13 HOMOLOG"/>
    <property type="match status" value="1"/>
</dbReference>
<evidence type="ECO:0000256" key="4">
    <source>
        <dbReference type="ARBA" id="ARBA00022691"/>
    </source>
</evidence>
<evidence type="ECO:0000313" key="15">
    <source>
        <dbReference type="RefSeq" id="XP_011501388.1"/>
    </source>
</evidence>
<dbReference type="Proteomes" id="UP000695007">
    <property type="component" value="Unplaced"/>
</dbReference>
<dbReference type="InterPro" id="IPR029063">
    <property type="entry name" value="SAM-dependent_MTases_sf"/>
</dbReference>
<dbReference type="AlphaFoldDB" id="A0AAJ7DYT2"/>
<organism evidence="14 15">
    <name type="scientific">Ceratosolen solmsi marchali</name>
    <dbReference type="NCBI Taxonomy" id="326594"/>
    <lineage>
        <taxon>Eukaryota</taxon>
        <taxon>Metazoa</taxon>
        <taxon>Ecdysozoa</taxon>
        <taxon>Arthropoda</taxon>
        <taxon>Hexapoda</taxon>
        <taxon>Insecta</taxon>
        <taxon>Pterygota</taxon>
        <taxon>Neoptera</taxon>
        <taxon>Endopterygota</taxon>
        <taxon>Hymenoptera</taxon>
        <taxon>Apocrita</taxon>
        <taxon>Proctotrupomorpha</taxon>
        <taxon>Chalcidoidea</taxon>
        <taxon>Agaonidae</taxon>
        <taxon>Agaoninae</taxon>
        <taxon>Ceratosolen</taxon>
    </lineage>
</organism>
<evidence type="ECO:0000256" key="6">
    <source>
        <dbReference type="ARBA" id="ARBA00022723"/>
    </source>
</evidence>
<sequence length="392" mass="45130">MADVEHCQFYLERKKRYCRMTVKKDKRFCGEHQSNYNELNKIINERIPCPLDLSHTIYKSKLSKHLKVCNAKVNESIQPIYIVKGINLGKSAISPNEIRLPEIDQSIINIVLNKIEKSYDKLPEIPEEILKHEVLEKELSNPIYGTEAKKHLLQASSLLGHLAQADLINDNTCFIEFGAGRGKLTYWLVQMIKDRRNTSVVLIDRSSHRHKRDNKLKNEKFEINVTRVRADIGDINLNDIPAVSDMPVRVAFAKHICGAGADLTFRCMTNLIKNCNGSKVGIVVAFCCHHRCEYSHYVGHNYLENEGFTKDEFPILFKIASWATCGIKQYNKTDSKRESIGRKSKTLINWGRLEYLKSFGFNGRLVYYITRDTTLENMCIIATFIRKNPDDN</sequence>
<keyword evidence="14" id="KW-1185">Reference proteome</keyword>
<dbReference type="PROSITE" id="PS51800">
    <property type="entry name" value="ZF_CHHC_U11_48K"/>
    <property type="match status" value="1"/>
</dbReference>
<evidence type="ECO:0000259" key="13">
    <source>
        <dbReference type="PROSITE" id="PS51800"/>
    </source>
</evidence>
<reference evidence="15" key="1">
    <citation type="submission" date="2025-08" db="UniProtKB">
        <authorList>
            <consortium name="RefSeq"/>
        </authorList>
    </citation>
    <scope>IDENTIFICATION</scope>
</reference>
<dbReference type="InterPro" id="IPR021721">
    <property type="entry name" value="Znf_CCCH-type_TRM13"/>
</dbReference>
<keyword evidence="3 12" id="KW-0808">Transferase</keyword>
<dbReference type="SUPFAM" id="SSF53335">
    <property type="entry name" value="S-adenosyl-L-methionine-dependent methyltransferases"/>
    <property type="match status" value="1"/>
</dbReference>
<dbReference type="InterPro" id="IPR022776">
    <property type="entry name" value="TRM13/UPF0224_CHHC_Znf_dom"/>
</dbReference>
<proteinExistence type="inferred from homology"/>
<evidence type="ECO:0000256" key="2">
    <source>
        <dbReference type="ARBA" id="ARBA00022603"/>
    </source>
</evidence>
<evidence type="ECO:0000256" key="12">
    <source>
        <dbReference type="RuleBase" id="RU367103"/>
    </source>
</evidence>
<evidence type="ECO:0000256" key="8">
    <source>
        <dbReference type="ARBA" id="ARBA00022833"/>
    </source>
</evidence>
<dbReference type="GeneID" id="105365028"/>
<dbReference type="Pfam" id="PF05206">
    <property type="entry name" value="TRM13"/>
    <property type="match status" value="1"/>
</dbReference>
<accession>A0AAJ7DYT2</accession>
<dbReference type="Pfam" id="PF11722">
    <property type="entry name" value="zf-TRM13_CCCH"/>
    <property type="match status" value="1"/>
</dbReference>
<evidence type="ECO:0000256" key="3">
    <source>
        <dbReference type="ARBA" id="ARBA00022679"/>
    </source>
</evidence>
<keyword evidence="7 12" id="KW-0863">Zinc-finger</keyword>
<evidence type="ECO:0000256" key="5">
    <source>
        <dbReference type="ARBA" id="ARBA00022694"/>
    </source>
</evidence>
<dbReference type="InterPro" id="IPR039044">
    <property type="entry name" value="Trm13"/>
</dbReference>
<comment type="catalytic activity">
    <reaction evidence="9 12">
        <text>cytidine(4) in tRNA(Pro) + S-adenosyl-L-methionine = 2'-O-methylcytidine(4) in tRNA(Pro) + S-adenosyl-L-homocysteine + H(+)</text>
        <dbReference type="Rhea" id="RHEA:32767"/>
        <dbReference type="Rhea" id="RHEA-COMP:10397"/>
        <dbReference type="Rhea" id="RHEA-COMP:10398"/>
        <dbReference type="ChEBI" id="CHEBI:15378"/>
        <dbReference type="ChEBI" id="CHEBI:57856"/>
        <dbReference type="ChEBI" id="CHEBI:59789"/>
        <dbReference type="ChEBI" id="CHEBI:74495"/>
        <dbReference type="ChEBI" id="CHEBI:82748"/>
        <dbReference type="EC" id="2.1.1.225"/>
    </reaction>
</comment>
<feature type="domain" description="CHHC U11-48K-type" evidence="13">
    <location>
        <begin position="46"/>
        <end position="73"/>
    </location>
</feature>
<comment type="catalytic activity">
    <reaction evidence="10 12">
        <text>cytidine(4) in tRNA(Gly)(GCC) + S-adenosyl-L-methionine = 2'-O-methylcytidine(4) in tRNA(Gly)(GCC) + S-adenosyl-L-homocysteine + H(+)</text>
        <dbReference type="Rhea" id="RHEA:43192"/>
        <dbReference type="Rhea" id="RHEA-COMP:10399"/>
        <dbReference type="Rhea" id="RHEA-COMP:10400"/>
        <dbReference type="ChEBI" id="CHEBI:15378"/>
        <dbReference type="ChEBI" id="CHEBI:57856"/>
        <dbReference type="ChEBI" id="CHEBI:59789"/>
        <dbReference type="ChEBI" id="CHEBI:74495"/>
        <dbReference type="ChEBI" id="CHEBI:82748"/>
        <dbReference type="EC" id="2.1.1.225"/>
    </reaction>
</comment>
<evidence type="ECO:0000256" key="9">
    <source>
        <dbReference type="ARBA" id="ARBA00048165"/>
    </source>
</evidence>
<name>A0AAJ7DYT2_9HYME</name>
<keyword evidence="8 12" id="KW-0862">Zinc</keyword>